<reference evidence="1 2" key="2">
    <citation type="submission" date="2020-05" db="EMBL/GenBank/DDBJ databases">
        <title>Identification and distribution of gene clusters putatively required for synthesis of sphingolipid metabolism inhibitors in phylogenetically diverse species of the filamentous fungus Fusarium.</title>
        <authorList>
            <person name="Kim H.-S."/>
            <person name="Busman M."/>
            <person name="Brown D.W."/>
            <person name="Divon H."/>
            <person name="Uhlig S."/>
            <person name="Proctor R.H."/>
        </authorList>
    </citation>
    <scope>NUCLEOTIDE SEQUENCE [LARGE SCALE GENOMIC DNA]</scope>
    <source>
        <strain evidence="1 2">NRRL 25331</strain>
    </source>
</reference>
<dbReference type="Proteomes" id="UP000572754">
    <property type="component" value="Unassembled WGS sequence"/>
</dbReference>
<dbReference type="EMBL" id="JAAQPE010000560">
    <property type="protein sequence ID" value="KAF5659109.1"/>
    <property type="molecule type" value="Genomic_DNA"/>
</dbReference>
<proteinExistence type="predicted"/>
<evidence type="ECO:0000313" key="2">
    <source>
        <dbReference type="Proteomes" id="UP000572754"/>
    </source>
</evidence>
<keyword evidence="2" id="KW-1185">Reference proteome</keyword>
<organism evidence="1 2">
    <name type="scientific">Fusarium circinatum</name>
    <name type="common">Pitch canker fungus</name>
    <name type="synonym">Gibberella circinata</name>
    <dbReference type="NCBI Taxonomy" id="48490"/>
    <lineage>
        <taxon>Eukaryota</taxon>
        <taxon>Fungi</taxon>
        <taxon>Dikarya</taxon>
        <taxon>Ascomycota</taxon>
        <taxon>Pezizomycotina</taxon>
        <taxon>Sordariomycetes</taxon>
        <taxon>Hypocreomycetidae</taxon>
        <taxon>Hypocreales</taxon>
        <taxon>Nectriaceae</taxon>
        <taxon>Fusarium</taxon>
        <taxon>Fusarium fujikuroi species complex</taxon>
    </lineage>
</organism>
<gene>
    <name evidence="1" type="ORF">FCIRC_12630</name>
</gene>
<comment type="caution">
    <text evidence="1">The sequence shown here is derived from an EMBL/GenBank/DDBJ whole genome shotgun (WGS) entry which is preliminary data.</text>
</comment>
<evidence type="ECO:0000313" key="1">
    <source>
        <dbReference type="EMBL" id="KAF5659109.1"/>
    </source>
</evidence>
<accession>A0A8H5SSF0</accession>
<dbReference type="AlphaFoldDB" id="A0A8H5SSF0"/>
<name>A0A8H5SSF0_FUSCI</name>
<sequence>MLVQNLQREIIFLICESICPHRQNLYEDWQAMDHMGEIPPPPAAVERRQTIFSLSLVCKRWGYIAQKVLHHHFGFFETHPMAEFLFCRTLSGNPELGKHVKKARLTPIATCCWSLDEEWLVKSMDKFSGVLGFQELSSVPDRGAFIAPLILLQVPTLDQLWVQNEDLNKIMRRFRTVLLGNQCIVPRSLTTLHVAPWNNNAYRTGASLDLSEAVMGRLLSASRGIRDLTLFNPKPQSLRNRLNLSNLRALTLYAAFSREELRLFLSSTGPLEKFNYYELSHSDINGVTPQDLCELLIPKKYSLTKLRLETSEESRHFTAARHLTNVREMGILFSGFWSPTDAEPILEKHALLDVFPPNLFELRLYISENTILGVLDALVNYILSTVRDPPAEQKLRYVFIWVQTDVDSEASEFPLATNRSVWEEIKKRGQSFLRNGRIIMFLKCQKTRRESLVSDEVDSHQDV</sequence>
<protein>
    <submittedName>
        <fullName evidence="1">Uncharacterized protein</fullName>
    </submittedName>
</protein>
<reference evidence="2" key="1">
    <citation type="journal article" date="2020" name="BMC Genomics">
        <title>Correction to: Identification and distribution of gene clusters required for synthesis of sphingolipid metabolism inhibitors in diverse species of the filamentous fungus Fusarium.</title>
        <authorList>
            <person name="Kim H.S."/>
            <person name="Lohmar J.M."/>
            <person name="Busman M."/>
            <person name="Brown D.W."/>
            <person name="Naumann T.A."/>
            <person name="Divon H.H."/>
            <person name="Lysoe E."/>
            <person name="Uhlig S."/>
            <person name="Proctor R.H."/>
        </authorList>
    </citation>
    <scope>NUCLEOTIDE SEQUENCE [LARGE SCALE GENOMIC DNA]</scope>
    <source>
        <strain evidence="2">NRRL 25331</strain>
    </source>
</reference>